<gene>
    <name evidence="9" type="ORF">GCM10009765_60750</name>
</gene>
<comment type="catalytic activity">
    <reaction evidence="1">
        <text>a ribonucleoside 5'-phosphate + H2O = a ribonucleoside + phosphate</text>
        <dbReference type="Rhea" id="RHEA:12484"/>
        <dbReference type="ChEBI" id="CHEBI:15377"/>
        <dbReference type="ChEBI" id="CHEBI:18254"/>
        <dbReference type="ChEBI" id="CHEBI:43474"/>
        <dbReference type="ChEBI" id="CHEBI:58043"/>
        <dbReference type="EC" id="3.1.3.5"/>
    </reaction>
</comment>
<dbReference type="Gene3D" id="3.40.1210.10">
    <property type="entry name" value="Survival protein SurE-like phosphatase/nucleotidase"/>
    <property type="match status" value="1"/>
</dbReference>
<dbReference type="InterPro" id="IPR002828">
    <property type="entry name" value="SurE-like_Pase/nucleotidase"/>
</dbReference>
<keyword evidence="6" id="KW-0547">Nucleotide-binding</keyword>
<dbReference type="InterPro" id="IPR036523">
    <property type="entry name" value="SurE-like_sf"/>
</dbReference>
<evidence type="ECO:0000256" key="4">
    <source>
        <dbReference type="ARBA" id="ARBA00022490"/>
    </source>
</evidence>
<organism evidence="9 10">
    <name type="scientific">Fodinicola feengrottensis</name>
    <dbReference type="NCBI Taxonomy" id="435914"/>
    <lineage>
        <taxon>Bacteria</taxon>
        <taxon>Bacillati</taxon>
        <taxon>Actinomycetota</taxon>
        <taxon>Actinomycetes</taxon>
        <taxon>Mycobacteriales</taxon>
        <taxon>Fodinicola</taxon>
    </lineage>
</organism>
<evidence type="ECO:0000313" key="10">
    <source>
        <dbReference type="Proteomes" id="UP001500618"/>
    </source>
</evidence>
<proteinExistence type="inferred from homology"/>
<evidence type="ECO:0000256" key="6">
    <source>
        <dbReference type="ARBA" id="ARBA00022741"/>
    </source>
</evidence>
<evidence type="ECO:0000313" key="9">
    <source>
        <dbReference type="EMBL" id="GAA1703260.1"/>
    </source>
</evidence>
<dbReference type="PANTHER" id="PTHR30457:SF12">
    <property type="entry name" value="5'_3'-NUCLEOTIDASE SURE"/>
    <property type="match status" value="1"/>
</dbReference>
<evidence type="ECO:0000256" key="5">
    <source>
        <dbReference type="ARBA" id="ARBA00022723"/>
    </source>
</evidence>
<evidence type="ECO:0000259" key="8">
    <source>
        <dbReference type="Pfam" id="PF01975"/>
    </source>
</evidence>
<keyword evidence="10" id="KW-1185">Reference proteome</keyword>
<dbReference type="RefSeq" id="WP_163567027.1">
    <property type="nucleotide sequence ID" value="NZ_WOTO01000003.1"/>
</dbReference>
<keyword evidence="5" id="KW-0479">Metal-binding</keyword>
<comment type="similarity">
    <text evidence="2">Belongs to the SurE nucleotidase family.</text>
</comment>
<protein>
    <recommendedName>
        <fullName evidence="3">5'-nucleotidase</fullName>
        <ecNumber evidence="3">3.1.3.5</ecNumber>
    </recommendedName>
</protein>
<evidence type="ECO:0000256" key="3">
    <source>
        <dbReference type="ARBA" id="ARBA00012643"/>
    </source>
</evidence>
<keyword evidence="4" id="KW-0963">Cytoplasm</keyword>
<evidence type="ECO:0000256" key="2">
    <source>
        <dbReference type="ARBA" id="ARBA00011062"/>
    </source>
</evidence>
<dbReference type="EMBL" id="BAAANY010000027">
    <property type="protein sequence ID" value="GAA1703260.1"/>
    <property type="molecule type" value="Genomic_DNA"/>
</dbReference>
<evidence type="ECO:0000256" key="1">
    <source>
        <dbReference type="ARBA" id="ARBA00000815"/>
    </source>
</evidence>
<dbReference type="Proteomes" id="UP001500618">
    <property type="component" value="Unassembled WGS sequence"/>
</dbReference>
<feature type="domain" description="Survival protein SurE-like phosphatase/nucleotidase" evidence="8">
    <location>
        <begin position="10"/>
        <end position="104"/>
    </location>
</feature>
<keyword evidence="7" id="KW-0378">Hydrolase</keyword>
<dbReference type="InterPro" id="IPR030048">
    <property type="entry name" value="SurE"/>
</dbReference>
<dbReference type="PANTHER" id="PTHR30457">
    <property type="entry name" value="5'-NUCLEOTIDASE SURE"/>
    <property type="match status" value="1"/>
</dbReference>
<accession>A0ABN2IE92</accession>
<name>A0ABN2IE92_9ACTN</name>
<comment type="caution">
    <text evidence="9">The sequence shown here is derived from an EMBL/GenBank/DDBJ whole genome shotgun (WGS) entry which is preliminary data.</text>
</comment>
<dbReference type="Pfam" id="PF01975">
    <property type="entry name" value="SurE"/>
    <property type="match status" value="1"/>
</dbReference>
<dbReference type="SUPFAM" id="SSF64167">
    <property type="entry name" value="SurE-like"/>
    <property type="match status" value="1"/>
</dbReference>
<sequence>MARLGAFGAPPWCVLASIDLGPNTGRSILHSGTVCAALTAASLGISGLAVSIDATEPQHLHTAAGVAAKATEWLPAARKRTVVNINVPDLPAEELGGIRHARLAAFGRARRDWNAGDATVNVEPTELPLDPDTDEGLLDAGFATVTPITDVQAVADDSAAAATASTSLRA</sequence>
<dbReference type="EC" id="3.1.3.5" evidence="3"/>
<evidence type="ECO:0000256" key="7">
    <source>
        <dbReference type="ARBA" id="ARBA00022801"/>
    </source>
</evidence>
<reference evidence="9 10" key="1">
    <citation type="journal article" date="2019" name="Int. J. Syst. Evol. Microbiol.">
        <title>The Global Catalogue of Microorganisms (GCM) 10K type strain sequencing project: providing services to taxonomists for standard genome sequencing and annotation.</title>
        <authorList>
            <consortium name="The Broad Institute Genomics Platform"/>
            <consortium name="The Broad Institute Genome Sequencing Center for Infectious Disease"/>
            <person name="Wu L."/>
            <person name="Ma J."/>
        </authorList>
    </citation>
    <scope>NUCLEOTIDE SEQUENCE [LARGE SCALE GENOMIC DNA]</scope>
    <source>
        <strain evidence="9 10">JCM 14718</strain>
    </source>
</reference>